<reference evidence="2" key="1">
    <citation type="submission" date="2022-03" db="EMBL/GenBank/DDBJ databases">
        <title>Genomic Encyclopedia of Type Strains, Phase III (KMG-III): the genomes of soil and plant-associated and newly described type strains.</title>
        <authorList>
            <person name="Whitman W."/>
        </authorList>
    </citation>
    <scope>NUCLEOTIDE SEQUENCE</scope>
    <source>
        <strain evidence="2">ANL 6-2</strain>
    </source>
</reference>
<keyword evidence="1" id="KW-0812">Transmembrane</keyword>
<protein>
    <submittedName>
        <fullName evidence="2">Uncharacterized protein</fullName>
    </submittedName>
</protein>
<evidence type="ECO:0000313" key="2">
    <source>
        <dbReference type="EMBL" id="MCP1676339.1"/>
    </source>
</evidence>
<feature type="transmembrane region" description="Helical" evidence="1">
    <location>
        <begin position="46"/>
        <end position="63"/>
    </location>
</feature>
<keyword evidence="3" id="KW-1185">Reference proteome</keyword>
<dbReference type="AlphaFoldDB" id="A0AAE3KD17"/>
<sequence>MNPNMATWEVVLAGAVAALLVMFFLPRLRESMKRSSEQKEKDWRGALIPLLLVVIFVILLVSLV</sequence>
<proteinExistence type="predicted"/>
<accession>A0AAE3KD17</accession>
<dbReference type="Proteomes" id="UP001205843">
    <property type="component" value="Unassembled WGS sequence"/>
</dbReference>
<comment type="caution">
    <text evidence="2">The sequence shown here is derived from an EMBL/GenBank/DDBJ whole genome shotgun (WGS) entry which is preliminary data.</text>
</comment>
<keyword evidence="1" id="KW-1133">Transmembrane helix</keyword>
<dbReference type="EMBL" id="JALJXV010000009">
    <property type="protein sequence ID" value="MCP1676339.1"/>
    <property type="molecule type" value="Genomic_DNA"/>
</dbReference>
<name>A0AAE3KD17_9GAMM</name>
<feature type="transmembrane region" description="Helical" evidence="1">
    <location>
        <begin position="6"/>
        <end position="25"/>
    </location>
</feature>
<evidence type="ECO:0000256" key="1">
    <source>
        <dbReference type="SAM" id="Phobius"/>
    </source>
</evidence>
<evidence type="ECO:0000313" key="3">
    <source>
        <dbReference type="Proteomes" id="UP001205843"/>
    </source>
</evidence>
<organism evidence="2 3">
    <name type="scientific">Natronocella acetinitrilica</name>
    <dbReference type="NCBI Taxonomy" id="414046"/>
    <lineage>
        <taxon>Bacteria</taxon>
        <taxon>Pseudomonadati</taxon>
        <taxon>Pseudomonadota</taxon>
        <taxon>Gammaproteobacteria</taxon>
        <taxon>Chromatiales</taxon>
        <taxon>Ectothiorhodospiraceae</taxon>
        <taxon>Natronocella</taxon>
    </lineage>
</organism>
<keyword evidence="1" id="KW-0472">Membrane</keyword>
<gene>
    <name evidence="2" type="ORF">J2T57_003500</name>
</gene>